<dbReference type="Proteomes" id="UP001153954">
    <property type="component" value="Unassembled WGS sequence"/>
</dbReference>
<sequence>MEKLKFEFLVKPSEDPKTNVICIPSIMDADKKMFIIPEQLQPVKLHNELMKTQTFQKVKATLQRRHEKRQVWISLTQELRDTYMDEDGNMQFKGYLLEEITLKTQQVFTNETSLETLTKILENYAELKKESKQYNLRNLSEKFVIEKFTKKNIKRNAMDEYVRSGMYSYRYK</sequence>
<proteinExistence type="predicted"/>
<keyword evidence="3" id="KW-1185">Reference proteome</keyword>
<organism evidence="2 3">
    <name type="scientific">Euphydryas editha</name>
    <name type="common">Edith's checkerspot</name>
    <dbReference type="NCBI Taxonomy" id="104508"/>
    <lineage>
        <taxon>Eukaryota</taxon>
        <taxon>Metazoa</taxon>
        <taxon>Ecdysozoa</taxon>
        <taxon>Arthropoda</taxon>
        <taxon>Hexapoda</taxon>
        <taxon>Insecta</taxon>
        <taxon>Pterygota</taxon>
        <taxon>Neoptera</taxon>
        <taxon>Endopterygota</taxon>
        <taxon>Lepidoptera</taxon>
        <taxon>Glossata</taxon>
        <taxon>Ditrysia</taxon>
        <taxon>Papilionoidea</taxon>
        <taxon>Nymphalidae</taxon>
        <taxon>Nymphalinae</taxon>
        <taxon>Euphydryas</taxon>
    </lineage>
</organism>
<name>A0AAU9UHU4_EUPED</name>
<dbReference type="EMBL" id="CAKOGL010000020">
    <property type="protein sequence ID" value="CAH2098738.1"/>
    <property type="molecule type" value="Genomic_DNA"/>
</dbReference>
<evidence type="ECO:0000256" key="1">
    <source>
        <dbReference type="SAM" id="Coils"/>
    </source>
</evidence>
<reference evidence="2" key="1">
    <citation type="submission" date="2022-03" db="EMBL/GenBank/DDBJ databases">
        <authorList>
            <person name="Tunstrom K."/>
        </authorList>
    </citation>
    <scope>NUCLEOTIDE SEQUENCE</scope>
</reference>
<evidence type="ECO:0000313" key="3">
    <source>
        <dbReference type="Proteomes" id="UP001153954"/>
    </source>
</evidence>
<keyword evidence="1" id="KW-0175">Coiled coil</keyword>
<protein>
    <submittedName>
        <fullName evidence="2">Uncharacterized protein</fullName>
    </submittedName>
</protein>
<accession>A0AAU9UHU4</accession>
<gene>
    <name evidence="2" type="ORF">EEDITHA_LOCUS13824</name>
</gene>
<evidence type="ECO:0000313" key="2">
    <source>
        <dbReference type="EMBL" id="CAH2098738.1"/>
    </source>
</evidence>
<dbReference type="AlphaFoldDB" id="A0AAU9UHU4"/>
<feature type="coiled-coil region" evidence="1">
    <location>
        <begin position="110"/>
        <end position="137"/>
    </location>
</feature>
<comment type="caution">
    <text evidence="2">The sequence shown here is derived from an EMBL/GenBank/DDBJ whole genome shotgun (WGS) entry which is preliminary data.</text>
</comment>